<gene>
    <name evidence="3" type="ORF">NT02SARS_0457</name>
</gene>
<dbReference type="InterPro" id="IPR050789">
    <property type="entry name" value="Diverse_Enzym_Activities"/>
</dbReference>
<dbReference type="AlphaFoldDB" id="J5KIN1"/>
<dbReference type="Gene3D" id="3.40.710.10">
    <property type="entry name" value="DD-peptidase/beta-lactamase superfamily"/>
    <property type="match status" value="1"/>
</dbReference>
<name>J5KIN1_9GAMM</name>
<accession>J5KIN1</accession>
<evidence type="ECO:0000259" key="2">
    <source>
        <dbReference type="Pfam" id="PF00144"/>
    </source>
</evidence>
<protein>
    <submittedName>
        <fullName evidence="3">Beta-lactamase</fullName>
    </submittedName>
</protein>
<dbReference type="Pfam" id="PF00144">
    <property type="entry name" value="Beta-lactamase"/>
    <property type="match status" value="1"/>
</dbReference>
<dbReference type="HOGENOM" id="CLU_608191_0_0_6"/>
<proteinExistence type="predicted"/>
<organism evidence="3 4">
    <name type="scientific">SAR86 cluster bacterium SAR86B</name>
    <dbReference type="NCBI Taxonomy" id="1123867"/>
    <lineage>
        <taxon>Bacteria</taxon>
        <taxon>Pseudomonadati</taxon>
        <taxon>Pseudomonadota</taxon>
        <taxon>Gammaproteobacteria</taxon>
        <taxon>SAR86 cluster</taxon>
    </lineage>
</organism>
<reference evidence="3 4" key="1">
    <citation type="journal article" date="2012" name="ISME J.">
        <title>Genomic insights to SAR86, an abundant and uncultivated marine bacterial lineage.</title>
        <authorList>
            <person name="Dupont C.L."/>
            <person name="Rusch D.B."/>
            <person name="Yooseph S."/>
            <person name="Lombardo M.J."/>
            <person name="Richter R.A."/>
            <person name="Valas R."/>
            <person name="Novotny M."/>
            <person name="Yee-Greenbaum J."/>
            <person name="Selengut J.D."/>
            <person name="Haft D.H."/>
            <person name="Halpern A.L."/>
            <person name="Lasken R.S."/>
            <person name="Nealson K."/>
            <person name="Friedman R."/>
            <person name="Venter J.C."/>
        </authorList>
    </citation>
    <scope>NUCLEOTIDE SEQUENCE [LARGE SCALE GENOMIC DNA]</scope>
</reference>
<dbReference type="Proteomes" id="UP000010116">
    <property type="component" value="Unassembled WGS sequence"/>
</dbReference>
<keyword evidence="1" id="KW-0732">Signal</keyword>
<dbReference type="EMBL" id="JH611164">
    <property type="protein sequence ID" value="EJP73943.1"/>
    <property type="molecule type" value="Genomic_DNA"/>
</dbReference>
<feature type="domain" description="Beta-lactamase-related" evidence="2">
    <location>
        <begin position="78"/>
        <end position="391"/>
    </location>
</feature>
<dbReference type="PANTHER" id="PTHR43283">
    <property type="entry name" value="BETA-LACTAMASE-RELATED"/>
    <property type="match status" value="1"/>
</dbReference>
<dbReference type="SUPFAM" id="SSF56601">
    <property type="entry name" value="beta-lactamase/transpeptidase-like"/>
    <property type="match status" value="1"/>
</dbReference>
<dbReference type="InterPro" id="IPR012338">
    <property type="entry name" value="Beta-lactam/transpept-like"/>
</dbReference>
<feature type="chain" id="PRO_5003784080" evidence="1">
    <location>
        <begin position="21"/>
        <end position="450"/>
    </location>
</feature>
<dbReference type="PANTHER" id="PTHR43283:SF7">
    <property type="entry name" value="BETA-LACTAMASE-RELATED DOMAIN-CONTAINING PROTEIN"/>
    <property type="match status" value="1"/>
</dbReference>
<evidence type="ECO:0000256" key="1">
    <source>
        <dbReference type="SAM" id="SignalP"/>
    </source>
</evidence>
<sequence length="450" mass="49711">MFKRNLVFLFISTSFLISCGGGSSSSPSSTEKPVTLPVIYPSHPYVWDEATPESVGMSSAKLSQAFDYAMQDGSFTQAALIIKDGKLIHERYRGITDSEANLLVASVGRDQNFFLNLFSSRDRDSLVTSWSTSKSFVSFLIGIAVSNGTISSINDSASIYINEWSTDDRSSITIKNILDMRSGLVPICFDFLNNELAECLSGAAVSSGGNIVYSDDQLSKCINRSLAEDGVTHPWYSDGGTIYHRGDFKYSNCDTMVLGEIIFRASGQDIQTYAEYNLFSKIGISATWWKDFVSQGQSNGNLLAYCCLDSTSRDFAKFGHMLLLGGIWEGSIQSHNSYVEAIRGLESYGLQFWTICARYTTNLNCDESIISTIGLDGQYIMIDFNRNIVVVRNSLYQPIFNASQEMKMKLFPGDLSQSNWLATPPSGLGANINTNFNPTEFYSLILDAIN</sequence>
<evidence type="ECO:0000313" key="4">
    <source>
        <dbReference type="Proteomes" id="UP000010116"/>
    </source>
</evidence>
<feature type="signal peptide" evidence="1">
    <location>
        <begin position="1"/>
        <end position="20"/>
    </location>
</feature>
<evidence type="ECO:0000313" key="3">
    <source>
        <dbReference type="EMBL" id="EJP73943.1"/>
    </source>
</evidence>
<dbReference type="InterPro" id="IPR001466">
    <property type="entry name" value="Beta-lactam-related"/>
</dbReference>
<dbReference type="PROSITE" id="PS51257">
    <property type="entry name" value="PROKAR_LIPOPROTEIN"/>
    <property type="match status" value="1"/>
</dbReference>